<dbReference type="Proteomes" id="UP001163324">
    <property type="component" value="Chromosome 6"/>
</dbReference>
<organism evidence="1 2">
    <name type="scientific">Trichothecium roseum</name>
    <dbReference type="NCBI Taxonomy" id="47278"/>
    <lineage>
        <taxon>Eukaryota</taxon>
        <taxon>Fungi</taxon>
        <taxon>Dikarya</taxon>
        <taxon>Ascomycota</taxon>
        <taxon>Pezizomycotina</taxon>
        <taxon>Sordariomycetes</taxon>
        <taxon>Hypocreomycetidae</taxon>
        <taxon>Hypocreales</taxon>
        <taxon>Hypocreales incertae sedis</taxon>
        <taxon>Trichothecium</taxon>
    </lineage>
</organism>
<proteinExistence type="predicted"/>
<name>A0ACC0UX36_9HYPO</name>
<evidence type="ECO:0000313" key="2">
    <source>
        <dbReference type="Proteomes" id="UP001163324"/>
    </source>
</evidence>
<keyword evidence="2" id="KW-1185">Reference proteome</keyword>
<evidence type="ECO:0000313" key="1">
    <source>
        <dbReference type="EMBL" id="KAI9898539.1"/>
    </source>
</evidence>
<gene>
    <name evidence="1" type="ORF">N3K66_006899</name>
</gene>
<dbReference type="EMBL" id="CM047945">
    <property type="protein sequence ID" value="KAI9898539.1"/>
    <property type="molecule type" value="Genomic_DNA"/>
</dbReference>
<sequence length="1605" mass="180882">MAMNAWKSPVYNHVPKKSDTSFPGLTPSSPEVSNRIEYAELQENEVLALEAIYGEDFVNHTSEQTAWKKSEPTFDIRIRASSDDDFTVTISFVMTATYPKTPPISTLKQHTHLREVTQFKLQKFLETQPKIFAQDASEMIDQIVEGIRDILEDAAQAKALGKNLPSLEEERELHEAALAKQAQELKEEEEKKKEQASREEEKLAAEMLQQQLDMQRQMAKESKINRRPEGSFDKPISGNISRDMERIDFDQTCTTSDKAGDLISFRSVVGRCDPRKGKVSTVYTVRPLLSNGQGSYGMALKEASVRPSGQDLKDFKKQLQNLESRLQELKHGKNLHHRHIVEILDFKVESGLPSDPSVPNAWTIHILTPLADKGSLEELLELAGHVEIGKVRSWTRDLLDALNFLHNNQVAQQDLHTGNILLFREGPGEVVPKIADISYQRELHDMNSQKRGPPGVNSAKSSYWLPPEIAAATKPIYTSKTDIWDFGVVFLQMIFGLDVLRKYSSPKNLMESLTLSHSMQELVSRFFKEDKNKRPRAFELGSSEFLATDAPVLFQDSSAVLSSSPVVNSLNSLPPRLRRESMNKATVSSRYAEDFVEEGRLGKGGFGEVVKARKKLDGQIYAIKKITQRSQASLTEILKEVRLLSQLSHPAVVRYYNTWVEEIADESATDGETSTDDYTEDTNRTASGDIDIQFQTSTGGLDFMSSNAIEFGYSDDSEEEEDDEETEDDDENSDEDASDYRASSPEKGRRTAMLARRVKYQRSFRTVLYISMEYCEKRTLRDLIARGLHKNTPEIWRLFRQVLEGLAHIHSLSIVHRDLKPENIFISSSTDGIDNVKIGDFGLATSGQFSIDKSAGNHVEVDNMTRSIGTASYAAPEVRSAVDGMYSTKVDMYSLGIIFFEMCYEPMLGMQKADVIGQLRRAKPTLPADFSPASKIQTDIVLSLIDHNPKDRPSSADLLKSGKLPVQMESETIRRTLAGLADPSSPYYRKMLSTLFARPMEATKDFAWDMSTTMPSSAELLNRTIVKQNLTSIFRRHGALECTRNAIYPRSSHYGDNVVQLIDQNGTVLQLPYDLTMSNARMLAKASETPVLQRSYSFGNVFRDKQDTGQPQMFGEVDFDIVTVDTLDLALKEAEVLKVLDEVIAALHSLTLAQMCFHIGHSDILQLIFEHCGVEPACRRAAADVLSKLNIHGYTWQKIRIELRSPAVGISATSVDELQRFDFRDTPTKAFSKLKTLFEGSDVYQRASSTIAHLKEVVEYSKRFKIATKIYVNPLNSLKESFYVGGFLFACLYDKKVKDVFAAGGRYDHLIKDQRPRIGGQSHERHAVGFSLAWERLARIPKSAGKAFLKKPEEDANGIFVSKRCDALIASFDAAILRSTGLDLLQLLWAHDISAEMAKDSRSPEDLMTKHRDESYSWVIVIKQDQILKVKSVGRKDVPDADIPATQLLSWLRNEIRDRDSRTITKVRGASTQADSTAMSEAKSHDQDVKVLVAQTRSKKFNRRTVVEQAQLGAYKLMQSFLEGPILAVETSDSVMDAIQETVLSDQESWRRVEQSVGTSERKYVREIHDQLDTWRHRCEQKGGVRHSFLYNFRSGHSLYYDLSA</sequence>
<reference evidence="1" key="1">
    <citation type="submission" date="2022-10" db="EMBL/GenBank/DDBJ databases">
        <title>Complete Genome of Trichothecium roseum strain YXFP-22015, a Plant Pathogen Isolated from Citrus.</title>
        <authorList>
            <person name="Wang Y."/>
            <person name="Zhu L."/>
        </authorList>
    </citation>
    <scope>NUCLEOTIDE SEQUENCE</scope>
    <source>
        <strain evidence="1">YXFP-22015</strain>
    </source>
</reference>
<accession>A0ACC0UX36</accession>
<comment type="caution">
    <text evidence="1">The sequence shown here is derived from an EMBL/GenBank/DDBJ whole genome shotgun (WGS) entry which is preliminary data.</text>
</comment>
<protein>
    <submittedName>
        <fullName evidence="1">Uncharacterized protein</fullName>
    </submittedName>
</protein>